<dbReference type="SUPFAM" id="SSF56672">
    <property type="entry name" value="DNA/RNA polymerases"/>
    <property type="match status" value="1"/>
</dbReference>
<evidence type="ECO:0008006" key="4">
    <source>
        <dbReference type="Google" id="ProtNLM"/>
    </source>
</evidence>
<feature type="compositionally biased region" description="Basic and acidic residues" evidence="1">
    <location>
        <begin position="134"/>
        <end position="148"/>
    </location>
</feature>
<accession>A0A1R1X974</accession>
<dbReference type="OrthoDB" id="6771932at2759"/>
<dbReference type="Proteomes" id="UP000187429">
    <property type="component" value="Unassembled WGS sequence"/>
</dbReference>
<reference evidence="3" key="1">
    <citation type="submission" date="2017-01" db="EMBL/GenBank/DDBJ databases">
        <authorList>
            <person name="Wang Y."/>
            <person name="White M."/>
            <person name="Kvist S."/>
            <person name="Moncalvo J.-M."/>
        </authorList>
    </citation>
    <scope>NUCLEOTIDE SEQUENCE [LARGE SCALE GENOMIC DNA]</scope>
    <source>
        <strain evidence="3">ID-206-W2</strain>
    </source>
</reference>
<dbReference type="PANTHER" id="PTHR33050:SF7">
    <property type="entry name" value="RIBONUCLEASE H"/>
    <property type="match status" value="1"/>
</dbReference>
<evidence type="ECO:0000313" key="3">
    <source>
        <dbReference type="Proteomes" id="UP000187429"/>
    </source>
</evidence>
<sequence length="232" mass="26546">MESLNTVCRMVRRKDWITSIDLSDAFLHILIEKSSIKLLNFTWNSQNYRFRVLPFGLSESTGVHESTSPCSEMGKNERNTHKCIFRRSNHLSIFQGRIRNKDKIGYEEAIEVGILNKFRKIELNPITIDSSSGDEDKFTTHELGDTKRKGQGPSKRSGTPDKAQENKHQKPSFFPRESSSYDSGPLAWSIDDNKTVRAKKFITIQDQGLELRNTINNSITAELSVMEGQFTR</sequence>
<dbReference type="InterPro" id="IPR052055">
    <property type="entry name" value="Hepadnavirus_pol/RT"/>
</dbReference>
<dbReference type="Gene3D" id="3.30.70.270">
    <property type="match status" value="1"/>
</dbReference>
<dbReference type="InterPro" id="IPR043128">
    <property type="entry name" value="Rev_trsase/Diguanyl_cyclase"/>
</dbReference>
<dbReference type="EMBL" id="LSSM01006224">
    <property type="protein sequence ID" value="OMJ11181.1"/>
    <property type="molecule type" value="Genomic_DNA"/>
</dbReference>
<evidence type="ECO:0000313" key="2">
    <source>
        <dbReference type="EMBL" id="OMJ11181.1"/>
    </source>
</evidence>
<dbReference type="Gene3D" id="3.10.10.10">
    <property type="entry name" value="HIV Type 1 Reverse Transcriptase, subunit A, domain 1"/>
    <property type="match status" value="1"/>
</dbReference>
<comment type="caution">
    <text evidence="2">The sequence shown here is derived from an EMBL/GenBank/DDBJ whole genome shotgun (WGS) entry which is preliminary data.</text>
</comment>
<organism evidence="2 3">
    <name type="scientific">Smittium culicis</name>
    <dbReference type="NCBI Taxonomy" id="133412"/>
    <lineage>
        <taxon>Eukaryota</taxon>
        <taxon>Fungi</taxon>
        <taxon>Fungi incertae sedis</taxon>
        <taxon>Zoopagomycota</taxon>
        <taxon>Kickxellomycotina</taxon>
        <taxon>Harpellomycetes</taxon>
        <taxon>Harpellales</taxon>
        <taxon>Legeriomycetaceae</taxon>
        <taxon>Smittium</taxon>
    </lineage>
</organism>
<name>A0A1R1X974_9FUNG</name>
<gene>
    <name evidence="2" type="ORF">AYI69_g9935</name>
</gene>
<feature type="region of interest" description="Disordered" evidence="1">
    <location>
        <begin position="129"/>
        <end position="185"/>
    </location>
</feature>
<feature type="compositionally biased region" description="Basic and acidic residues" evidence="1">
    <location>
        <begin position="158"/>
        <end position="168"/>
    </location>
</feature>
<dbReference type="AlphaFoldDB" id="A0A1R1X974"/>
<proteinExistence type="predicted"/>
<dbReference type="PANTHER" id="PTHR33050">
    <property type="entry name" value="REVERSE TRANSCRIPTASE DOMAIN-CONTAINING PROTEIN"/>
    <property type="match status" value="1"/>
</dbReference>
<dbReference type="InterPro" id="IPR043502">
    <property type="entry name" value="DNA/RNA_pol_sf"/>
</dbReference>
<evidence type="ECO:0000256" key="1">
    <source>
        <dbReference type="SAM" id="MobiDB-lite"/>
    </source>
</evidence>
<feature type="non-terminal residue" evidence="2">
    <location>
        <position position="232"/>
    </location>
</feature>
<protein>
    <recommendedName>
        <fullName evidence="4">Reverse transcriptase domain-containing protein</fullName>
    </recommendedName>
</protein>
<keyword evidence="3" id="KW-1185">Reference proteome</keyword>